<proteinExistence type="predicted"/>
<name>A0A8K0N0V2_COCNU</name>
<organism evidence="1 2">
    <name type="scientific">Cocos nucifera</name>
    <name type="common">Coconut palm</name>
    <dbReference type="NCBI Taxonomy" id="13894"/>
    <lineage>
        <taxon>Eukaryota</taxon>
        <taxon>Viridiplantae</taxon>
        <taxon>Streptophyta</taxon>
        <taxon>Embryophyta</taxon>
        <taxon>Tracheophyta</taxon>
        <taxon>Spermatophyta</taxon>
        <taxon>Magnoliopsida</taxon>
        <taxon>Liliopsida</taxon>
        <taxon>Arecaceae</taxon>
        <taxon>Arecoideae</taxon>
        <taxon>Cocoseae</taxon>
        <taxon>Attaleinae</taxon>
        <taxon>Cocos</taxon>
    </lineage>
</organism>
<dbReference type="AlphaFoldDB" id="A0A8K0N0V2"/>
<dbReference type="EMBL" id="CM017875">
    <property type="protein sequence ID" value="KAG1338946.1"/>
    <property type="molecule type" value="Genomic_DNA"/>
</dbReference>
<dbReference type="Proteomes" id="UP000797356">
    <property type="component" value="Chromosome 4"/>
</dbReference>
<evidence type="ECO:0000313" key="2">
    <source>
        <dbReference type="Proteomes" id="UP000797356"/>
    </source>
</evidence>
<comment type="caution">
    <text evidence="1">The sequence shown here is derived from an EMBL/GenBank/DDBJ whole genome shotgun (WGS) entry which is preliminary data.</text>
</comment>
<reference evidence="1" key="2">
    <citation type="submission" date="2019-07" db="EMBL/GenBank/DDBJ databases">
        <authorList>
            <person name="Yang Y."/>
            <person name="Bocs S."/>
            <person name="Baudouin L."/>
        </authorList>
    </citation>
    <scope>NUCLEOTIDE SEQUENCE</scope>
    <source>
        <tissue evidence="1">Spear leaf of Hainan Tall coconut</tissue>
    </source>
</reference>
<sequence>MLAALHHPNSSVRAGCVDAVRSMAASHPAAVAPILLRPLASALLHEQDRPQKDARNIGGIHTKVLCARPNCSQKTKLRPMAFTLFLMPLHPMNVVLEQAETQHINDLVAANNLRVSDTQIDSKLLHQL</sequence>
<gene>
    <name evidence="1" type="ORF">COCNU_04G012520</name>
</gene>
<protein>
    <submittedName>
        <fullName evidence="1">Uncharacterized protein</fullName>
    </submittedName>
</protein>
<reference evidence="1" key="1">
    <citation type="journal article" date="2017" name="Gigascience">
        <title>The genome draft of coconut (Cocos nucifera).</title>
        <authorList>
            <person name="Xiao Y."/>
            <person name="Xu P."/>
            <person name="Fan H."/>
            <person name="Baudouin L."/>
            <person name="Xia W."/>
            <person name="Bocs S."/>
            <person name="Xu J."/>
            <person name="Li Q."/>
            <person name="Guo A."/>
            <person name="Zhou L."/>
            <person name="Li J."/>
            <person name="Wu Y."/>
            <person name="Ma Z."/>
            <person name="Armero A."/>
            <person name="Issali A.E."/>
            <person name="Liu N."/>
            <person name="Peng M."/>
            <person name="Yang Y."/>
        </authorList>
    </citation>
    <scope>NUCLEOTIDE SEQUENCE</scope>
    <source>
        <tissue evidence="1">Spear leaf of Hainan Tall coconut</tissue>
    </source>
</reference>
<keyword evidence="2" id="KW-1185">Reference proteome</keyword>
<accession>A0A8K0N0V2</accession>
<evidence type="ECO:0000313" key="1">
    <source>
        <dbReference type="EMBL" id="KAG1338946.1"/>
    </source>
</evidence>